<protein>
    <submittedName>
        <fullName evidence="1">Uncharacterized protein</fullName>
    </submittedName>
</protein>
<accession>A0A5B7F0B0</accession>
<dbReference type="AlphaFoldDB" id="A0A5B7F0B0"/>
<sequence>MSSPPLSVMGAFITSFSLLCPERHQRSEVTTSSATTAAYGEQTGVQHRTFTSVQHRWSGLTEESQQQQ</sequence>
<comment type="caution">
    <text evidence="1">The sequence shown here is derived from an EMBL/GenBank/DDBJ whole genome shotgun (WGS) entry which is preliminary data.</text>
</comment>
<name>A0A5B7F0B0_PORTR</name>
<keyword evidence="2" id="KW-1185">Reference proteome</keyword>
<dbReference type="Proteomes" id="UP000324222">
    <property type="component" value="Unassembled WGS sequence"/>
</dbReference>
<gene>
    <name evidence="1" type="ORF">E2C01_032455</name>
</gene>
<evidence type="ECO:0000313" key="2">
    <source>
        <dbReference type="Proteomes" id="UP000324222"/>
    </source>
</evidence>
<reference evidence="1 2" key="1">
    <citation type="submission" date="2019-05" db="EMBL/GenBank/DDBJ databases">
        <title>Another draft genome of Portunus trituberculatus and its Hox gene families provides insights of decapod evolution.</title>
        <authorList>
            <person name="Jeong J.-H."/>
            <person name="Song I."/>
            <person name="Kim S."/>
            <person name="Choi T."/>
            <person name="Kim D."/>
            <person name="Ryu S."/>
            <person name="Kim W."/>
        </authorList>
    </citation>
    <scope>NUCLEOTIDE SEQUENCE [LARGE SCALE GENOMIC DNA]</scope>
    <source>
        <tissue evidence="1">Muscle</tissue>
    </source>
</reference>
<evidence type="ECO:0000313" key="1">
    <source>
        <dbReference type="EMBL" id="MPC38937.1"/>
    </source>
</evidence>
<dbReference type="EMBL" id="VSRR010004214">
    <property type="protein sequence ID" value="MPC38937.1"/>
    <property type="molecule type" value="Genomic_DNA"/>
</dbReference>
<organism evidence="1 2">
    <name type="scientific">Portunus trituberculatus</name>
    <name type="common">Swimming crab</name>
    <name type="synonym">Neptunus trituberculatus</name>
    <dbReference type="NCBI Taxonomy" id="210409"/>
    <lineage>
        <taxon>Eukaryota</taxon>
        <taxon>Metazoa</taxon>
        <taxon>Ecdysozoa</taxon>
        <taxon>Arthropoda</taxon>
        <taxon>Crustacea</taxon>
        <taxon>Multicrustacea</taxon>
        <taxon>Malacostraca</taxon>
        <taxon>Eumalacostraca</taxon>
        <taxon>Eucarida</taxon>
        <taxon>Decapoda</taxon>
        <taxon>Pleocyemata</taxon>
        <taxon>Brachyura</taxon>
        <taxon>Eubrachyura</taxon>
        <taxon>Portunoidea</taxon>
        <taxon>Portunidae</taxon>
        <taxon>Portuninae</taxon>
        <taxon>Portunus</taxon>
    </lineage>
</organism>
<proteinExistence type="predicted"/>